<accession>A0ABS8PP65</accession>
<dbReference type="EMBL" id="JAJNEC010000003">
    <property type="protein sequence ID" value="MCD2421596.1"/>
    <property type="molecule type" value="Genomic_DNA"/>
</dbReference>
<dbReference type="Gene3D" id="2.60.120.10">
    <property type="entry name" value="Jelly Rolls"/>
    <property type="match status" value="1"/>
</dbReference>
<dbReference type="Pfam" id="PF07883">
    <property type="entry name" value="Cupin_2"/>
    <property type="match status" value="1"/>
</dbReference>
<dbReference type="PANTHER" id="PTHR36440:SF1">
    <property type="entry name" value="PUTATIVE (AFU_ORTHOLOGUE AFUA_8G07350)-RELATED"/>
    <property type="match status" value="1"/>
</dbReference>
<dbReference type="RefSeq" id="WP_231002501.1">
    <property type="nucleotide sequence ID" value="NZ_JAJNEC010000003.1"/>
</dbReference>
<protein>
    <submittedName>
        <fullName evidence="2">Cupin domain-containing protein</fullName>
    </submittedName>
</protein>
<evidence type="ECO:0000313" key="2">
    <source>
        <dbReference type="EMBL" id="MCD2421596.1"/>
    </source>
</evidence>
<evidence type="ECO:0000313" key="3">
    <source>
        <dbReference type="Proteomes" id="UP001199816"/>
    </source>
</evidence>
<organism evidence="2 3">
    <name type="scientific">Niabella pedocola</name>
    <dbReference type="NCBI Taxonomy" id="1752077"/>
    <lineage>
        <taxon>Bacteria</taxon>
        <taxon>Pseudomonadati</taxon>
        <taxon>Bacteroidota</taxon>
        <taxon>Chitinophagia</taxon>
        <taxon>Chitinophagales</taxon>
        <taxon>Chitinophagaceae</taxon>
        <taxon>Niabella</taxon>
    </lineage>
</organism>
<dbReference type="Proteomes" id="UP001199816">
    <property type="component" value="Unassembled WGS sequence"/>
</dbReference>
<keyword evidence="3" id="KW-1185">Reference proteome</keyword>
<sequence>MIETFKATATTDNSRWYMGHLFTWLVTAKQTGGKFSILEATIRKGLEPPAHIHAQESETYYILKGVMRFFVGDKVFKAQAGDCVYLPVNVQHSFTLETETAKCIILIEPGGLEDFFAEFSIPAPELQLPPMPSEPPAPELIRQFVAALATYGVTSPAEAVEAG</sequence>
<dbReference type="InterPro" id="IPR011051">
    <property type="entry name" value="RmlC_Cupin_sf"/>
</dbReference>
<gene>
    <name evidence="2" type="ORF">LQ567_02410</name>
</gene>
<feature type="domain" description="Cupin type-2" evidence="1">
    <location>
        <begin position="41"/>
        <end position="103"/>
    </location>
</feature>
<proteinExistence type="predicted"/>
<dbReference type="SUPFAM" id="SSF51182">
    <property type="entry name" value="RmlC-like cupins"/>
    <property type="match status" value="1"/>
</dbReference>
<dbReference type="PANTHER" id="PTHR36440">
    <property type="entry name" value="PUTATIVE (AFU_ORTHOLOGUE AFUA_8G07350)-RELATED"/>
    <property type="match status" value="1"/>
</dbReference>
<dbReference type="InterPro" id="IPR014710">
    <property type="entry name" value="RmlC-like_jellyroll"/>
</dbReference>
<comment type="caution">
    <text evidence="2">The sequence shown here is derived from an EMBL/GenBank/DDBJ whole genome shotgun (WGS) entry which is preliminary data.</text>
</comment>
<evidence type="ECO:0000259" key="1">
    <source>
        <dbReference type="Pfam" id="PF07883"/>
    </source>
</evidence>
<reference evidence="2 3" key="1">
    <citation type="submission" date="2021-11" db="EMBL/GenBank/DDBJ databases">
        <title>Genomic of Niabella pedocola.</title>
        <authorList>
            <person name="Wu T."/>
        </authorList>
    </citation>
    <scope>NUCLEOTIDE SEQUENCE [LARGE SCALE GENOMIC DNA]</scope>
    <source>
        <strain evidence="2 3">JCM 31011</strain>
    </source>
</reference>
<dbReference type="InterPro" id="IPR013096">
    <property type="entry name" value="Cupin_2"/>
</dbReference>
<name>A0ABS8PP65_9BACT</name>
<dbReference type="InterPro" id="IPR053146">
    <property type="entry name" value="QDO-like"/>
</dbReference>